<gene>
    <name evidence="1" type="ORF">AMST5_01843</name>
</gene>
<evidence type="ECO:0000313" key="1">
    <source>
        <dbReference type="EMBL" id="CAJ0866263.1"/>
    </source>
</evidence>
<proteinExistence type="predicted"/>
<sequence length="99" mass="11483">MSSAIEMRRLSDGAVYRFLPQGPVDGFPRYKRADKNIWILRHPDFGWIVWDEDEGSLMGRPWEVALKEQGDTPPECVWVSRKDANAFVYRLVFVPKADV</sequence>
<dbReference type="AlphaFoldDB" id="A0AA48M0U3"/>
<reference evidence="1" key="1">
    <citation type="submission" date="2023-07" db="EMBL/GenBank/DDBJ databases">
        <authorList>
            <person name="Pelsma A.J. K."/>
        </authorList>
    </citation>
    <scope>NUCLEOTIDE SEQUENCE</scope>
</reference>
<name>A0AA48M0U3_9ZZZZ</name>
<accession>A0AA48M0U3</accession>
<protein>
    <submittedName>
        <fullName evidence="1">Uncharacterized protein</fullName>
    </submittedName>
</protein>
<organism evidence="1">
    <name type="scientific">freshwater sediment metagenome</name>
    <dbReference type="NCBI Taxonomy" id="556182"/>
    <lineage>
        <taxon>unclassified sequences</taxon>
        <taxon>metagenomes</taxon>
        <taxon>ecological metagenomes</taxon>
    </lineage>
</organism>
<dbReference type="EMBL" id="OY288114">
    <property type="protein sequence ID" value="CAJ0866263.1"/>
    <property type="molecule type" value="Genomic_DNA"/>
</dbReference>